<reference evidence="7 8" key="1">
    <citation type="journal article" date="2017" name="ISME J.">
        <title>Energy and carbon metabolisms in a deep terrestrial subsurface fluid microbial community.</title>
        <authorList>
            <person name="Momper L."/>
            <person name="Jungbluth S.P."/>
            <person name="Lee M.D."/>
            <person name="Amend J.P."/>
        </authorList>
    </citation>
    <scope>NUCLEOTIDE SEQUENCE [LARGE SCALE GENOMIC DNA]</scope>
    <source>
        <strain evidence="7">SURF_17</strain>
    </source>
</reference>
<dbReference type="PANTHER" id="PTHR43560:SF1">
    <property type="entry name" value="ION-TRANSLOCATING OXIDOREDUCTASE COMPLEX SUBUNIT B"/>
    <property type="match status" value="1"/>
</dbReference>
<evidence type="ECO:0000256" key="4">
    <source>
        <dbReference type="ARBA" id="ARBA00023014"/>
    </source>
</evidence>
<dbReference type="SMART" id="SM00387">
    <property type="entry name" value="HATPase_c"/>
    <property type="match status" value="1"/>
</dbReference>
<evidence type="ECO:0000256" key="2">
    <source>
        <dbReference type="ARBA" id="ARBA00022723"/>
    </source>
</evidence>
<dbReference type="Gene3D" id="1.10.15.40">
    <property type="entry name" value="Electron transport complex subunit B, putative Fe-S cluster"/>
    <property type="match status" value="1"/>
</dbReference>
<dbReference type="InterPro" id="IPR003594">
    <property type="entry name" value="HATPase_dom"/>
</dbReference>
<evidence type="ECO:0000313" key="7">
    <source>
        <dbReference type="EMBL" id="RJP65917.1"/>
    </source>
</evidence>
<keyword evidence="3" id="KW-0408">Iron</keyword>
<evidence type="ECO:0000313" key="8">
    <source>
        <dbReference type="Proteomes" id="UP000285961"/>
    </source>
</evidence>
<dbReference type="InterPro" id="IPR050395">
    <property type="entry name" value="4Fe4S_Ferredoxin_RnfB"/>
</dbReference>
<organism evidence="7 8">
    <name type="scientific">Candidatus Abyssobacteria bacterium SURF_17</name>
    <dbReference type="NCBI Taxonomy" id="2093361"/>
    <lineage>
        <taxon>Bacteria</taxon>
        <taxon>Pseudomonadati</taxon>
        <taxon>Candidatus Hydrogenedentota</taxon>
        <taxon>Candidatus Abyssobacteria</taxon>
    </lineage>
</organism>
<evidence type="ECO:0000256" key="1">
    <source>
        <dbReference type="ARBA" id="ARBA00022485"/>
    </source>
</evidence>
<dbReference type="GO" id="GO:0051539">
    <property type="term" value="F:4 iron, 4 sulfur cluster binding"/>
    <property type="evidence" value="ECO:0007669"/>
    <property type="project" value="UniProtKB-KW"/>
</dbReference>
<dbReference type="PROSITE" id="PS51379">
    <property type="entry name" value="4FE4S_FER_2"/>
    <property type="match status" value="1"/>
</dbReference>
<dbReference type="SUPFAM" id="SSF55874">
    <property type="entry name" value="ATPase domain of HSP90 chaperone/DNA topoisomerase II/histidine kinase"/>
    <property type="match status" value="1"/>
</dbReference>
<keyword evidence="2" id="KW-0479">Metal-binding</keyword>
<name>A0A419ER89_9BACT</name>
<dbReference type="Pfam" id="PF02906">
    <property type="entry name" value="Fe_hyd_lg_C"/>
    <property type="match status" value="1"/>
</dbReference>
<dbReference type="InterPro" id="IPR009016">
    <property type="entry name" value="Fe_hydrogenase"/>
</dbReference>
<dbReference type="Pfam" id="PF04060">
    <property type="entry name" value="FeS"/>
    <property type="match status" value="1"/>
</dbReference>
<dbReference type="EMBL" id="QZKI01000121">
    <property type="protein sequence ID" value="RJP65917.1"/>
    <property type="molecule type" value="Genomic_DNA"/>
</dbReference>
<dbReference type="InterPro" id="IPR007202">
    <property type="entry name" value="4Fe-4S_dom"/>
</dbReference>
<evidence type="ECO:0000256" key="3">
    <source>
        <dbReference type="ARBA" id="ARBA00023004"/>
    </source>
</evidence>
<evidence type="ECO:0000259" key="6">
    <source>
        <dbReference type="PROSITE" id="PS51656"/>
    </source>
</evidence>
<dbReference type="AlphaFoldDB" id="A0A419ER89"/>
<dbReference type="InterPro" id="IPR036890">
    <property type="entry name" value="HATPase_C_sf"/>
</dbReference>
<feature type="domain" description="4Fe-4S" evidence="6">
    <location>
        <begin position="472"/>
        <end position="525"/>
    </location>
</feature>
<dbReference type="SUPFAM" id="SSF53920">
    <property type="entry name" value="Fe-only hydrogenase"/>
    <property type="match status" value="1"/>
</dbReference>
<evidence type="ECO:0008006" key="9">
    <source>
        <dbReference type="Google" id="ProtNLM"/>
    </source>
</evidence>
<protein>
    <recommendedName>
        <fullName evidence="9">4Fe-4S dicluster domain-containing protein</fullName>
    </recommendedName>
</protein>
<dbReference type="Gene3D" id="3.30.565.10">
    <property type="entry name" value="Histidine kinase-like ATPase, C-terminal domain"/>
    <property type="match status" value="1"/>
</dbReference>
<dbReference type="InterPro" id="IPR017896">
    <property type="entry name" value="4Fe4S_Fe-S-bd"/>
</dbReference>
<proteinExistence type="predicted"/>
<dbReference type="SUPFAM" id="SSF54862">
    <property type="entry name" value="4Fe-4S ferredoxins"/>
    <property type="match status" value="1"/>
</dbReference>
<dbReference type="PANTHER" id="PTHR43560">
    <property type="entry name" value="ION-TRANSLOCATING OXIDOREDUCTASE COMPLEX SUBUNIT B"/>
    <property type="match status" value="1"/>
</dbReference>
<dbReference type="InterPro" id="IPR004108">
    <property type="entry name" value="Fe_hydrogenase_lsu_C"/>
</dbReference>
<dbReference type="PROSITE" id="PS51656">
    <property type="entry name" value="4FE4S"/>
    <property type="match status" value="1"/>
</dbReference>
<comment type="caution">
    <text evidence="7">The sequence shown here is derived from an EMBL/GenBank/DDBJ whole genome shotgun (WGS) entry which is preliminary data.</text>
</comment>
<dbReference type="Pfam" id="PF13581">
    <property type="entry name" value="HATPase_c_2"/>
    <property type="match status" value="1"/>
</dbReference>
<keyword evidence="4" id="KW-0411">Iron-sulfur</keyword>
<keyword evidence="1" id="KW-0004">4Fe-4S</keyword>
<feature type="domain" description="4Fe-4S ferredoxin-type" evidence="5">
    <location>
        <begin position="177"/>
        <end position="206"/>
    </location>
</feature>
<dbReference type="Proteomes" id="UP000285961">
    <property type="component" value="Unassembled WGS sequence"/>
</dbReference>
<sequence length="525" mass="57447">MRVTLSMIEGGDFKKAGAATSALKRLLKKINMDPADMRRAIIAAFEAEMNVVIHAYRGSMRAIIDSTEIEVEVRDEGPGIPDIEQAMQEGFSTASPAARQLGYGAGLGLPNMKKNSDVFEIDSTVGQGTRVLYTVCFRSQESSETGHNSIRAISTNCRQCLYCVRVCAPKALRVYDGKPQILRELCIDCAACIGVCKSGALTTASAMSEAQPFEEKVLLVPPHFLAQFSAAIYPSRVLAGIRKLAFREVYLTEAWENALRSAVIRYAAEEARQLPVISPVCPAIVNLIRLRFQSLIEVIAPFLSPFEAARNQFNGQKVVFVACCPCQLTALTAGSFSRNVEVMMPATFRHVVQRVVMEEGVEERLQQVRIIPPANGSALNGILEACGMRHVIDVLEKLENGRLRDVRILELYACECGCYGSPLLTEQPFVARYRWSRTQVEHAIAAKAIRRTAPLKPRTGMGLSADVSQAIEKLSELEELAKSLPGKDCGLCGAPTCDALAEDVVMGRARKKACPYVIDDAERAP</sequence>
<dbReference type="Gene3D" id="3.40.950.10">
    <property type="entry name" value="Fe-only Hydrogenase (Larger Subunit), Chain L, domain 3"/>
    <property type="match status" value="1"/>
</dbReference>
<gene>
    <name evidence="7" type="ORF">C4532_16965</name>
</gene>
<dbReference type="GO" id="GO:0046872">
    <property type="term" value="F:metal ion binding"/>
    <property type="evidence" value="ECO:0007669"/>
    <property type="project" value="UniProtKB-KW"/>
</dbReference>
<accession>A0A419ER89</accession>
<dbReference type="Gene3D" id="3.30.70.20">
    <property type="match status" value="1"/>
</dbReference>
<evidence type="ECO:0000259" key="5">
    <source>
        <dbReference type="PROSITE" id="PS51379"/>
    </source>
</evidence>